<comment type="caution">
    <text evidence="2">The sequence shown here is derived from an EMBL/GenBank/DDBJ whole genome shotgun (WGS) entry which is preliminary data.</text>
</comment>
<evidence type="ECO:0000313" key="2">
    <source>
        <dbReference type="EMBL" id="MFC0384406.1"/>
    </source>
</evidence>
<gene>
    <name evidence="2" type="ORF">ACFFIC_02445</name>
</gene>
<evidence type="ECO:0000259" key="1">
    <source>
        <dbReference type="Pfam" id="PF09374"/>
    </source>
</evidence>
<accession>A0ABV6ILE1</accession>
<dbReference type="InterPro" id="IPR023346">
    <property type="entry name" value="Lysozyme-like_dom_sf"/>
</dbReference>
<organism evidence="2 3">
    <name type="scientific">Muricoccus vinaceus</name>
    <dbReference type="NCBI Taxonomy" id="424704"/>
    <lineage>
        <taxon>Bacteria</taxon>
        <taxon>Pseudomonadati</taxon>
        <taxon>Pseudomonadota</taxon>
        <taxon>Alphaproteobacteria</taxon>
        <taxon>Acetobacterales</taxon>
        <taxon>Roseomonadaceae</taxon>
        <taxon>Muricoccus</taxon>
    </lineage>
</organism>
<dbReference type="Gene3D" id="1.20.141.10">
    <property type="entry name" value="Chitosanase, subunit A, domain 1"/>
    <property type="match status" value="1"/>
</dbReference>
<evidence type="ECO:0000313" key="3">
    <source>
        <dbReference type="Proteomes" id="UP001589789"/>
    </source>
</evidence>
<dbReference type="Proteomes" id="UP001589789">
    <property type="component" value="Unassembled WGS sequence"/>
</dbReference>
<dbReference type="EMBL" id="JBHLVZ010000002">
    <property type="protein sequence ID" value="MFC0384406.1"/>
    <property type="molecule type" value="Genomic_DNA"/>
</dbReference>
<dbReference type="RefSeq" id="WP_377048462.1">
    <property type="nucleotide sequence ID" value="NZ_JBHLVZ010000002.1"/>
</dbReference>
<dbReference type="SUPFAM" id="SSF53955">
    <property type="entry name" value="Lysozyme-like"/>
    <property type="match status" value="1"/>
</dbReference>
<feature type="domain" description="Peptidoglycan binding" evidence="1">
    <location>
        <begin position="14"/>
        <end position="64"/>
    </location>
</feature>
<reference evidence="2 3" key="1">
    <citation type="submission" date="2024-09" db="EMBL/GenBank/DDBJ databases">
        <authorList>
            <person name="Sun Q."/>
            <person name="Mori K."/>
        </authorList>
    </citation>
    <scope>NUCLEOTIDE SEQUENCE [LARGE SCALE GENOMIC DNA]</scope>
    <source>
        <strain evidence="2 3">CCM 7468</strain>
    </source>
</reference>
<protein>
    <submittedName>
        <fullName evidence="2">Peptidoglycan-binding domain-containing protein</fullName>
    </submittedName>
</protein>
<name>A0ABV6ILE1_9PROT</name>
<sequence length="89" mass="9606">MAFNLCVNAGQGKATRILQEVAGAAVDGRRIGPLTLAAVRGQQPADLITRFAERQMTFYRSLDGWKNSGRGWTARTERVRAKALAMAGG</sequence>
<dbReference type="Pfam" id="PF09374">
    <property type="entry name" value="PG_binding_3"/>
    <property type="match status" value="1"/>
</dbReference>
<dbReference type="InterPro" id="IPR018537">
    <property type="entry name" value="Peptidoglycan-bd_3"/>
</dbReference>
<proteinExistence type="predicted"/>
<keyword evidence="3" id="KW-1185">Reference proteome</keyword>